<evidence type="ECO:0000256" key="5">
    <source>
        <dbReference type="ARBA" id="ARBA00025743"/>
    </source>
</evidence>
<feature type="domain" description="GST N-terminal" evidence="8">
    <location>
        <begin position="3"/>
        <end position="82"/>
    </location>
</feature>
<comment type="subcellular location">
    <subcellularLocation>
        <location evidence="1 7">Cytoplasm</location>
        <location evidence="1 7">Cytosol</location>
    </subcellularLocation>
</comment>
<dbReference type="GO" id="GO:0006749">
    <property type="term" value="P:glutathione metabolic process"/>
    <property type="evidence" value="ECO:0000318"/>
    <property type="project" value="GO_Central"/>
</dbReference>
<dbReference type="CDD" id="cd03185">
    <property type="entry name" value="GST_C_Tau"/>
    <property type="match status" value="1"/>
</dbReference>
<dbReference type="EC" id="2.5.1.18" evidence="7"/>
<proteinExistence type="inferred from homology"/>
<dbReference type="PANTHER" id="PTHR11260">
    <property type="entry name" value="GLUTATHIONE S-TRANSFERASE, GST, SUPERFAMILY, GST DOMAIN CONTAINING"/>
    <property type="match status" value="1"/>
</dbReference>
<evidence type="ECO:0000256" key="4">
    <source>
        <dbReference type="ARBA" id="ARBA00022679"/>
    </source>
</evidence>
<evidence type="ECO:0000259" key="9">
    <source>
        <dbReference type="PROSITE" id="PS50405"/>
    </source>
</evidence>
<dbReference type="SFLD" id="SFLDS00019">
    <property type="entry name" value="Glutathione_Transferase_(cytos"/>
    <property type="match status" value="1"/>
</dbReference>
<dbReference type="PROSITE" id="PS50404">
    <property type="entry name" value="GST_NTER"/>
    <property type="match status" value="1"/>
</dbReference>
<dbReference type="InParanoid" id="A0A059BP66"/>
<accession>A0A059BP66</accession>
<dbReference type="Gene3D" id="3.40.30.10">
    <property type="entry name" value="Glutaredoxin"/>
    <property type="match status" value="1"/>
</dbReference>
<dbReference type="PROSITE" id="PS50405">
    <property type="entry name" value="GST_CTER"/>
    <property type="match status" value="1"/>
</dbReference>
<reference evidence="10" key="1">
    <citation type="submission" date="2013-07" db="EMBL/GenBank/DDBJ databases">
        <title>The genome of Eucalyptus grandis.</title>
        <authorList>
            <person name="Schmutz J."/>
            <person name="Hayes R."/>
            <person name="Myburg A."/>
            <person name="Tuskan G."/>
            <person name="Grattapaglia D."/>
            <person name="Rokhsar D.S."/>
        </authorList>
    </citation>
    <scope>NUCLEOTIDE SEQUENCE</scope>
    <source>
        <tissue evidence="10">Leaf extractions</tissue>
    </source>
</reference>
<dbReference type="Pfam" id="PF02798">
    <property type="entry name" value="GST_N"/>
    <property type="match status" value="1"/>
</dbReference>
<comment type="function">
    <text evidence="7">Is involved in the conjugation of reduced glutathione to a wide number of exogenous and endogenous hydrophobic electrophiles.</text>
</comment>
<dbReference type="SUPFAM" id="SSF47616">
    <property type="entry name" value="GST C-terminal domain-like"/>
    <property type="match status" value="1"/>
</dbReference>
<dbReference type="EMBL" id="KK198758">
    <property type="protein sequence ID" value="KCW67686.1"/>
    <property type="molecule type" value="Genomic_DNA"/>
</dbReference>
<keyword evidence="4 7" id="KW-0808">Transferase</keyword>
<comment type="similarity">
    <text evidence="5">Belongs to the GST superfamily. Tau family.</text>
</comment>
<keyword evidence="2 7" id="KW-0963">Cytoplasm</keyword>
<dbReference type="InterPro" id="IPR045074">
    <property type="entry name" value="GST_C_Tau"/>
</dbReference>
<dbReference type="PANTHER" id="PTHR11260:SF773">
    <property type="entry name" value="GLUTATHIONE S-TRANSFERASE U26"/>
    <property type="match status" value="1"/>
</dbReference>
<dbReference type="GO" id="GO:0009407">
    <property type="term" value="P:toxin catabolic process"/>
    <property type="evidence" value="ECO:0007669"/>
    <property type="project" value="UniProtKB-ARBA"/>
</dbReference>
<evidence type="ECO:0000256" key="7">
    <source>
        <dbReference type="RuleBase" id="RU369102"/>
    </source>
</evidence>
<dbReference type="GO" id="GO:0005829">
    <property type="term" value="C:cytosol"/>
    <property type="evidence" value="ECO:0007669"/>
    <property type="project" value="UniProtKB-SubCell"/>
</dbReference>
<evidence type="ECO:0000259" key="8">
    <source>
        <dbReference type="PROSITE" id="PS50404"/>
    </source>
</evidence>
<dbReference type="InterPro" id="IPR045073">
    <property type="entry name" value="Omega/Tau-like"/>
</dbReference>
<dbReference type="InterPro" id="IPR036249">
    <property type="entry name" value="Thioredoxin-like_sf"/>
</dbReference>
<dbReference type="SFLD" id="SFLDG01152">
    <property type="entry name" value="Main.3:_Omega-_and_Tau-like"/>
    <property type="match status" value="1"/>
</dbReference>
<feature type="domain" description="GST C-terminal" evidence="9">
    <location>
        <begin position="88"/>
        <end position="218"/>
    </location>
</feature>
<sequence length="249" mass="28211">MADEVILLDFWPSMFGIRCRVALAEKGVVYEYKEEGLWNKGELLLQMNPVHKKIPVLIHNGKPVCESLVIVEFVDQTWSHKAPLLPSDPYERARSRFWADFIDKKFYGQGWKVLTTKGEEQEAAKKEFIHSLKLLESELGNEPFFGGKKFGFLEVLLLRDVRKLQHRSGVSQAHCVGQKVHGEGERVQIAPRPSKGAWLRLGAQESKGHRVGDAASAFARPCFSPWCGCLHLLSLLVILLYSQRASLFP</sequence>
<keyword evidence="3" id="KW-0216">Detoxification</keyword>
<dbReference type="InterPro" id="IPR010987">
    <property type="entry name" value="Glutathione-S-Trfase_C-like"/>
</dbReference>
<name>A0A059BP66_EUCGR</name>
<organism evidence="10">
    <name type="scientific">Eucalyptus grandis</name>
    <name type="common">Flooded gum</name>
    <dbReference type="NCBI Taxonomy" id="71139"/>
    <lineage>
        <taxon>Eukaryota</taxon>
        <taxon>Viridiplantae</taxon>
        <taxon>Streptophyta</taxon>
        <taxon>Embryophyta</taxon>
        <taxon>Tracheophyta</taxon>
        <taxon>Spermatophyta</taxon>
        <taxon>Magnoliopsida</taxon>
        <taxon>eudicotyledons</taxon>
        <taxon>Gunneridae</taxon>
        <taxon>Pentapetalae</taxon>
        <taxon>rosids</taxon>
        <taxon>malvids</taxon>
        <taxon>Myrtales</taxon>
        <taxon>Myrtaceae</taxon>
        <taxon>Myrtoideae</taxon>
        <taxon>Eucalypteae</taxon>
        <taxon>Eucalyptus</taxon>
    </lineage>
</organism>
<evidence type="ECO:0000256" key="6">
    <source>
        <dbReference type="ARBA" id="ARBA00047960"/>
    </source>
</evidence>
<evidence type="ECO:0000313" key="10">
    <source>
        <dbReference type="EMBL" id="KCW67686.1"/>
    </source>
</evidence>
<dbReference type="Gene3D" id="1.20.1050.10">
    <property type="match status" value="1"/>
</dbReference>
<dbReference type="FunFam" id="3.40.30.10:FF:000014">
    <property type="entry name" value="Tau class glutathione S-transferase"/>
    <property type="match status" value="1"/>
</dbReference>
<dbReference type="Gramene" id="KCW67686">
    <property type="protein sequence ID" value="KCW67686"/>
    <property type="gene ID" value="EUGRSUZ_F01431"/>
</dbReference>
<evidence type="ECO:0000256" key="2">
    <source>
        <dbReference type="ARBA" id="ARBA00022490"/>
    </source>
</evidence>
<evidence type="ECO:0000256" key="1">
    <source>
        <dbReference type="ARBA" id="ARBA00004514"/>
    </source>
</evidence>
<dbReference type="GO" id="GO:0004364">
    <property type="term" value="F:glutathione transferase activity"/>
    <property type="evidence" value="ECO:0000318"/>
    <property type="project" value="GO_Central"/>
</dbReference>
<dbReference type="GO" id="GO:0005737">
    <property type="term" value="C:cytoplasm"/>
    <property type="evidence" value="ECO:0000318"/>
    <property type="project" value="GO_Central"/>
</dbReference>
<dbReference type="SFLD" id="SFLDG00358">
    <property type="entry name" value="Main_(cytGST)"/>
    <property type="match status" value="1"/>
</dbReference>
<dbReference type="InterPro" id="IPR036282">
    <property type="entry name" value="Glutathione-S-Trfase_C_sf"/>
</dbReference>
<dbReference type="InterPro" id="IPR004045">
    <property type="entry name" value="Glutathione_S-Trfase_N"/>
</dbReference>
<evidence type="ECO:0000256" key="3">
    <source>
        <dbReference type="ARBA" id="ARBA00022575"/>
    </source>
</evidence>
<gene>
    <name evidence="10" type="ORF">EUGRSUZ_F01431</name>
</gene>
<dbReference type="OMA" id="WPSADGH"/>
<protein>
    <recommendedName>
        <fullName evidence="7">Glutathione S-transferase</fullName>
        <ecNumber evidence="7">2.5.1.18</ecNumber>
    </recommendedName>
</protein>
<comment type="catalytic activity">
    <reaction evidence="6 7">
        <text>RX + glutathione = an S-substituted glutathione + a halide anion + H(+)</text>
        <dbReference type="Rhea" id="RHEA:16437"/>
        <dbReference type="ChEBI" id="CHEBI:15378"/>
        <dbReference type="ChEBI" id="CHEBI:16042"/>
        <dbReference type="ChEBI" id="CHEBI:17792"/>
        <dbReference type="ChEBI" id="CHEBI:57925"/>
        <dbReference type="ChEBI" id="CHEBI:90779"/>
        <dbReference type="EC" id="2.5.1.18"/>
    </reaction>
</comment>
<dbReference type="CDD" id="cd03058">
    <property type="entry name" value="GST_N_Tau"/>
    <property type="match status" value="1"/>
</dbReference>
<dbReference type="AlphaFoldDB" id="A0A059BP66"/>
<dbReference type="SUPFAM" id="SSF52833">
    <property type="entry name" value="Thioredoxin-like"/>
    <property type="match status" value="1"/>
</dbReference>
<dbReference type="InterPro" id="IPR040079">
    <property type="entry name" value="Glutathione_S-Trfase"/>
</dbReference>